<accession>A0A3M0IVW1</accession>
<dbReference type="SUPFAM" id="SSF56219">
    <property type="entry name" value="DNase I-like"/>
    <property type="match status" value="1"/>
</dbReference>
<gene>
    <name evidence="2" type="ORF">DUI87_30921</name>
</gene>
<reference evidence="2 3" key="1">
    <citation type="submission" date="2018-07" db="EMBL/GenBank/DDBJ databases">
        <title>A high quality draft genome assembly of the barn swallow (H. rustica rustica).</title>
        <authorList>
            <person name="Formenti G."/>
            <person name="Chiara M."/>
            <person name="Poveda L."/>
            <person name="Francoijs K.-J."/>
            <person name="Bonisoli-Alquati A."/>
            <person name="Canova L."/>
            <person name="Gianfranceschi L."/>
            <person name="Horner D.S."/>
            <person name="Saino N."/>
        </authorList>
    </citation>
    <scope>NUCLEOTIDE SEQUENCE [LARGE SCALE GENOMIC DNA]</scope>
    <source>
        <strain evidence="2">Chelidonia</strain>
        <tissue evidence="2">Blood</tissue>
    </source>
</reference>
<dbReference type="SUPFAM" id="SSF56672">
    <property type="entry name" value="DNA/RNA polymerases"/>
    <property type="match status" value="1"/>
</dbReference>
<evidence type="ECO:0000313" key="3">
    <source>
        <dbReference type="Proteomes" id="UP000269221"/>
    </source>
</evidence>
<name>A0A3M0IVW1_HIRRU</name>
<dbReference type="CDD" id="cd01650">
    <property type="entry name" value="RT_nLTR_like"/>
    <property type="match status" value="1"/>
</dbReference>
<dbReference type="Pfam" id="PF00078">
    <property type="entry name" value="RVT_1"/>
    <property type="match status" value="1"/>
</dbReference>
<comment type="caution">
    <text evidence="2">The sequence shown here is derived from an EMBL/GenBank/DDBJ whole genome shotgun (WGS) entry which is preliminary data.</text>
</comment>
<dbReference type="Gene3D" id="3.60.10.10">
    <property type="entry name" value="Endonuclease/exonuclease/phosphatase"/>
    <property type="match status" value="1"/>
</dbReference>
<sequence length="468" mass="53360">MIHSWSTALDGYKLFRRDRTGRKGGGVALYIKKAFDAMGIETNGVECLRVRIKGKANKADILLGVCYRPPNQEEEVDNLFYKQLEDVSGSPALVLVGDFNLPDICWELNTAEKRQTRKFLECMEDNFLLQLVDPRLVDAGRAMDVVYLDFSKAFDTVSHSTLLHKLAACGLDRSTLCWVRNWLDGWAQRVVVNGAVSSWWPVTGGVPQGSVLGPVLFNIFIDDMDEGIESFISKFVDDTKLGACVDLLEGRMALQRDLEWLDGWAESNKMRFNKSKCRVLHFGHNNPLQHYRLGTVWLDSAWTERDLGVLVDSRLNMSQQCAQVAKKANGILACIRNGVASRSREVILPLYSALVRPHLEYCLHVWAPQFRKDVEMLECVWRRATRLVKDLEHKPYEERLRELGLVSLEKRRLRGDLITLYNFLKGGCRQLGVGLFHQAANDRTRGHSLRLRQGKYGWILGKSFSRNE</sequence>
<dbReference type="PROSITE" id="PS50878">
    <property type="entry name" value="RT_POL"/>
    <property type="match status" value="1"/>
</dbReference>
<feature type="domain" description="Reverse transcriptase" evidence="1">
    <location>
        <begin position="34"/>
        <end position="311"/>
    </location>
</feature>
<dbReference type="PANTHER" id="PTHR33332">
    <property type="entry name" value="REVERSE TRANSCRIPTASE DOMAIN-CONTAINING PROTEIN"/>
    <property type="match status" value="1"/>
</dbReference>
<evidence type="ECO:0000259" key="1">
    <source>
        <dbReference type="PROSITE" id="PS50878"/>
    </source>
</evidence>
<dbReference type="EMBL" id="QRBI01000220">
    <property type="protein sequence ID" value="RMB92612.1"/>
    <property type="molecule type" value="Genomic_DNA"/>
</dbReference>
<dbReference type="InterPro" id="IPR043502">
    <property type="entry name" value="DNA/RNA_pol_sf"/>
</dbReference>
<dbReference type="AlphaFoldDB" id="A0A3M0IVW1"/>
<dbReference type="GO" id="GO:0003824">
    <property type="term" value="F:catalytic activity"/>
    <property type="evidence" value="ECO:0007669"/>
    <property type="project" value="InterPro"/>
</dbReference>
<evidence type="ECO:0000313" key="2">
    <source>
        <dbReference type="EMBL" id="RMB92612.1"/>
    </source>
</evidence>
<dbReference type="InterPro" id="IPR036691">
    <property type="entry name" value="Endo/exonu/phosph_ase_sf"/>
</dbReference>
<proteinExistence type="predicted"/>
<dbReference type="OrthoDB" id="416454at2759"/>
<organism evidence="2 3">
    <name type="scientific">Hirundo rustica rustica</name>
    <dbReference type="NCBI Taxonomy" id="333673"/>
    <lineage>
        <taxon>Eukaryota</taxon>
        <taxon>Metazoa</taxon>
        <taxon>Chordata</taxon>
        <taxon>Craniata</taxon>
        <taxon>Vertebrata</taxon>
        <taxon>Euteleostomi</taxon>
        <taxon>Archelosauria</taxon>
        <taxon>Archosauria</taxon>
        <taxon>Dinosauria</taxon>
        <taxon>Saurischia</taxon>
        <taxon>Theropoda</taxon>
        <taxon>Coelurosauria</taxon>
        <taxon>Aves</taxon>
        <taxon>Neognathae</taxon>
        <taxon>Neoaves</taxon>
        <taxon>Telluraves</taxon>
        <taxon>Australaves</taxon>
        <taxon>Passeriformes</taxon>
        <taxon>Sylvioidea</taxon>
        <taxon>Hirundinidae</taxon>
        <taxon>Hirundo</taxon>
    </lineage>
</organism>
<dbReference type="Proteomes" id="UP000269221">
    <property type="component" value="Unassembled WGS sequence"/>
</dbReference>
<protein>
    <recommendedName>
        <fullName evidence="1">Reverse transcriptase domain-containing protein</fullName>
    </recommendedName>
</protein>
<dbReference type="InterPro" id="IPR000477">
    <property type="entry name" value="RT_dom"/>
</dbReference>
<keyword evidence="3" id="KW-1185">Reference proteome</keyword>